<gene>
    <name evidence="1" type="ORF">AVDCRST_MAG56-2305</name>
</gene>
<sequence>CVPDTILSLQPQPRGTVPLLFSRRGQGWFFLSTDSSSKTNVS</sequence>
<evidence type="ECO:0000313" key="1">
    <source>
        <dbReference type="EMBL" id="CAA9254826.1"/>
    </source>
</evidence>
<dbReference type="EMBL" id="CADCTQ010000195">
    <property type="protein sequence ID" value="CAA9254826.1"/>
    <property type="molecule type" value="Genomic_DNA"/>
</dbReference>
<name>A0A6J4IKL4_9SPHI</name>
<protein>
    <submittedName>
        <fullName evidence="1">Uncharacterized protein</fullName>
    </submittedName>
</protein>
<feature type="non-terminal residue" evidence="1">
    <location>
        <position position="1"/>
    </location>
</feature>
<reference evidence="1" key="1">
    <citation type="submission" date="2020-02" db="EMBL/GenBank/DDBJ databases">
        <authorList>
            <person name="Meier V. D."/>
        </authorList>
    </citation>
    <scope>NUCLEOTIDE SEQUENCE</scope>
    <source>
        <strain evidence="1">AVDCRST_MAG56</strain>
    </source>
</reference>
<organism evidence="1">
    <name type="scientific">uncultured Cytophagales bacterium</name>
    <dbReference type="NCBI Taxonomy" id="158755"/>
    <lineage>
        <taxon>Bacteria</taxon>
        <taxon>Pseudomonadati</taxon>
        <taxon>Bacteroidota</taxon>
        <taxon>Sphingobacteriia</taxon>
        <taxon>Sphingobacteriales</taxon>
        <taxon>environmental samples</taxon>
    </lineage>
</organism>
<accession>A0A6J4IKL4</accession>
<feature type="non-terminal residue" evidence="1">
    <location>
        <position position="42"/>
    </location>
</feature>
<dbReference type="AlphaFoldDB" id="A0A6J4IKL4"/>
<proteinExistence type="predicted"/>